<feature type="signal peptide" evidence="6">
    <location>
        <begin position="1"/>
        <end position="22"/>
    </location>
</feature>
<evidence type="ECO:0000256" key="5">
    <source>
        <dbReference type="ARBA" id="ARBA00023288"/>
    </source>
</evidence>
<dbReference type="InterPro" id="IPR050490">
    <property type="entry name" value="Bact_solute-bd_prot1"/>
</dbReference>
<evidence type="ECO:0000313" key="8">
    <source>
        <dbReference type="Proteomes" id="UP000307943"/>
    </source>
</evidence>
<dbReference type="Pfam" id="PF01547">
    <property type="entry name" value="SBP_bac_1"/>
    <property type="match status" value="1"/>
</dbReference>
<evidence type="ECO:0000313" key="7">
    <source>
        <dbReference type="EMBL" id="TNJ64874.1"/>
    </source>
</evidence>
<feature type="chain" id="PRO_5038399124" evidence="6">
    <location>
        <begin position="23"/>
        <end position="437"/>
    </location>
</feature>
<evidence type="ECO:0000256" key="1">
    <source>
        <dbReference type="ARBA" id="ARBA00022475"/>
    </source>
</evidence>
<dbReference type="PANTHER" id="PTHR43649:SF33">
    <property type="entry name" value="POLYGALACTURONAN_RHAMNOGALACTURONAN-BINDING PROTEIN YTCQ"/>
    <property type="match status" value="1"/>
</dbReference>
<name>A0A5C4T6Z7_9BACL</name>
<evidence type="ECO:0000256" key="3">
    <source>
        <dbReference type="ARBA" id="ARBA00023136"/>
    </source>
</evidence>
<reference evidence="7 8" key="1">
    <citation type="submission" date="2019-05" db="EMBL/GenBank/DDBJ databases">
        <title>We sequenced the genome of Paenibacillus hemerocallicola KCTC 33185 for further insight into its adaptation and study the phylogeny of Paenibacillus.</title>
        <authorList>
            <person name="Narsing Rao M.P."/>
        </authorList>
    </citation>
    <scope>NUCLEOTIDE SEQUENCE [LARGE SCALE GENOMIC DNA]</scope>
    <source>
        <strain evidence="7 8">KCTC 33185</strain>
    </source>
</reference>
<comment type="caution">
    <text evidence="7">The sequence shown here is derived from an EMBL/GenBank/DDBJ whole genome shotgun (WGS) entry which is preliminary data.</text>
</comment>
<evidence type="ECO:0000256" key="2">
    <source>
        <dbReference type="ARBA" id="ARBA00022729"/>
    </source>
</evidence>
<proteinExistence type="predicted"/>
<keyword evidence="8" id="KW-1185">Reference proteome</keyword>
<keyword evidence="4" id="KW-0564">Palmitate</keyword>
<dbReference type="PANTHER" id="PTHR43649">
    <property type="entry name" value="ARABINOSE-BINDING PROTEIN-RELATED"/>
    <property type="match status" value="1"/>
</dbReference>
<organism evidence="7 8">
    <name type="scientific">Paenibacillus hemerocallicola</name>
    <dbReference type="NCBI Taxonomy" id="1172614"/>
    <lineage>
        <taxon>Bacteria</taxon>
        <taxon>Bacillati</taxon>
        <taxon>Bacillota</taxon>
        <taxon>Bacilli</taxon>
        <taxon>Bacillales</taxon>
        <taxon>Paenibacillaceae</taxon>
        <taxon>Paenibacillus</taxon>
    </lineage>
</organism>
<gene>
    <name evidence="7" type="ORF">FE784_17740</name>
</gene>
<dbReference type="PROSITE" id="PS51257">
    <property type="entry name" value="PROKAR_LIPOPROTEIN"/>
    <property type="match status" value="1"/>
</dbReference>
<evidence type="ECO:0000256" key="4">
    <source>
        <dbReference type="ARBA" id="ARBA00023139"/>
    </source>
</evidence>
<dbReference type="AlphaFoldDB" id="A0A5C4T6Z7"/>
<evidence type="ECO:0000256" key="6">
    <source>
        <dbReference type="SAM" id="SignalP"/>
    </source>
</evidence>
<dbReference type="OrthoDB" id="3928382at2"/>
<keyword evidence="2 6" id="KW-0732">Signal</keyword>
<dbReference type="Gene3D" id="3.40.190.10">
    <property type="entry name" value="Periplasmic binding protein-like II"/>
    <property type="match status" value="1"/>
</dbReference>
<dbReference type="EMBL" id="VDCQ01000024">
    <property type="protein sequence ID" value="TNJ64874.1"/>
    <property type="molecule type" value="Genomic_DNA"/>
</dbReference>
<keyword evidence="1" id="KW-1003">Cell membrane</keyword>
<dbReference type="RefSeq" id="WP_139603568.1">
    <property type="nucleotide sequence ID" value="NZ_VDCQ01000024.1"/>
</dbReference>
<keyword evidence="5" id="KW-0449">Lipoprotein</keyword>
<accession>A0A5C4T6Z7</accession>
<dbReference type="InterPro" id="IPR006059">
    <property type="entry name" value="SBP"/>
</dbReference>
<protein>
    <submittedName>
        <fullName evidence="7">Extracellular solute-binding protein</fullName>
    </submittedName>
</protein>
<sequence length="437" mass="49169">MAKHIYRPVCGFIIGCSALLSACGGDSGGEAAPAKEDEAPKSPITMVIHGAGVTMEELESRYRDHLVKKFPHITFTFLRNDKGNMMEDLVAQGTIPDIVRPDTNNVYSSYLDLGLGEDLTPYVKKYRYDLSRFNKVFVDEIVDAARTGELYGLPQPPFFPHALYYNKDLFDQFGVPYPKDGMTWDEVYEIAKRMTRTNNNKLYRGFSFNPVSGLRDNPYHLPILDLAADRLANTEQWASLFQNFLRFYQIPNNTIAASTSAENGMFAKGSVALMANQHNVYLNIPPEVDWDIVTYPTYAGGQKLMPQRGPAYWSITKQSKHKDEAFQVIMEMLSDEVQLEDSRRGIPSTLVNPQIQQVLGQGSPVFSTKNMAALYQYPPAPYTPKRKAELPNVPQNIQQNLLGAAFMEAAKGAKDVNTALRELNEMLRLEVNKVKNQ</sequence>
<dbReference type="Proteomes" id="UP000307943">
    <property type="component" value="Unassembled WGS sequence"/>
</dbReference>
<keyword evidence="3" id="KW-0472">Membrane</keyword>
<dbReference type="SUPFAM" id="SSF53850">
    <property type="entry name" value="Periplasmic binding protein-like II"/>
    <property type="match status" value="1"/>
</dbReference>